<dbReference type="GeneID" id="302994749"/>
<dbReference type="EMBL" id="SGVY01000010">
    <property type="protein sequence ID" value="TFH82789.1"/>
    <property type="molecule type" value="Genomic_DNA"/>
</dbReference>
<dbReference type="RefSeq" id="WP_134843070.1">
    <property type="nucleotide sequence ID" value="NZ_SGVY01000010.1"/>
</dbReference>
<dbReference type="OrthoDB" id="1081937at2"/>
<comment type="caution">
    <text evidence="1">The sequence shown here is derived from an EMBL/GenBank/DDBJ whole genome shotgun (WGS) entry which is preliminary data.</text>
</comment>
<dbReference type="AlphaFoldDB" id="A0A4Y8VQC3"/>
<gene>
    <name evidence="1" type="ORF">EXN75_05490</name>
</gene>
<accession>A0A4Y8VQC3</accession>
<evidence type="ECO:0000313" key="2">
    <source>
        <dbReference type="Proteomes" id="UP000297872"/>
    </source>
</evidence>
<protein>
    <submittedName>
        <fullName evidence="1">Uncharacterized protein</fullName>
    </submittedName>
</protein>
<evidence type="ECO:0000313" key="1">
    <source>
        <dbReference type="EMBL" id="TFH82789.1"/>
    </source>
</evidence>
<name>A0A4Y8VQC3_9BACT</name>
<reference evidence="1 2" key="1">
    <citation type="submission" date="2019-02" db="EMBL/GenBank/DDBJ databases">
        <title>Draft Genome Sequence of the Prevotella sp. BCRC 81118, Isolated from Human Feces.</title>
        <authorList>
            <person name="Huang C.-H."/>
        </authorList>
    </citation>
    <scope>NUCLEOTIDE SEQUENCE [LARGE SCALE GENOMIC DNA]</scope>
    <source>
        <strain evidence="1 2">BCRC 81118</strain>
    </source>
</reference>
<dbReference type="Proteomes" id="UP000297872">
    <property type="component" value="Unassembled WGS sequence"/>
</dbReference>
<sequence length="119" mass="14241">MLRSEFEQRVNYKVTEEEFKSINEMYMDTDLDKDDFCLLYKTSKVITQKVAYVAREKKQLREEKIQLGYFMADQFQKLGTMELRNKAVELLGARNYLLYVLEKKYAITDEDRDLITSLI</sequence>
<proteinExistence type="predicted"/>
<keyword evidence="2" id="KW-1185">Reference proteome</keyword>
<organism evidence="1 2">
    <name type="scientific">Segatella hominis</name>
    <dbReference type="NCBI Taxonomy" id="2518605"/>
    <lineage>
        <taxon>Bacteria</taxon>
        <taxon>Pseudomonadati</taxon>
        <taxon>Bacteroidota</taxon>
        <taxon>Bacteroidia</taxon>
        <taxon>Bacteroidales</taxon>
        <taxon>Prevotellaceae</taxon>
        <taxon>Segatella</taxon>
    </lineage>
</organism>